<dbReference type="RefSeq" id="WP_111569561.1">
    <property type="nucleotide sequence ID" value="NZ_PIPK01000007.1"/>
</dbReference>
<organism evidence="1 3">
    <name type="scientific">Aliidiomarina maris</name>
    <dbReference type="NCBI Taxonomy" id="531312"/>
    <lineage>
        <taxon>Bacteria</taxon>
        <taxon>Pseudomonadati</taxon>
        <taxon>Pseudomonadota</taxon>
        <taxon>Gammaproteobacteria</taxon>
        <taxon>Alteromonadales</taxon>
        <taxon>Idiomarinaceae</taxon>
        <taxon>Aliidiomarina</taxon>
    </lineage>
</organism>
<comment type="caution">
    <text evidence="1">The sequence shown here is derived from an EMBL/GenBank/DDBJ whole genome shotgun (WGS) entry which is preliminary data.</text>
</comment>
<name>A0A327WV54_9GAMM</name>
<accession>A0A327WV54</accession>
<dbReference type="AlphaFoldDB" id="A0A327WV54"/>
<dbReference type="EMBL" id="PIPK01000007">
    <property type="protein sequence ID" value="RUO24157.1"/>
    <property type="molecule type" value="Genomic_DNA"/>
</dbReference>
<keyword evidence="4" id="KW-1185">Reference proteome</keyword>
<dbReference type="Pfam" id="PF08891">
    <property type="entry name" value="YfcL"/>
    <property type="match status" value="1"/>
</dbReference>
<dbReference type="Proteomes" id="UP000287865">
    <property type="component" value="Unassembled WGS sequence"/>
</dbReference>
<dbReference type="Proteomes" id="UP000249203">
    <property type="component" value="Unassembled WGS sequence"/>
</dbReference>
<dbReference type="EMBL" id="QLMD01000007">
    <property type="protein sequence ID" value="RAJ96905.1"/>
    <property type="molecule type" value="Genomic_DNA"/>
</dbReference>
<evidence type="ECO:0000313" key="3">
    <source>
        <dbReference type="Proteomes" id="UP000249203"/>
    </source>
</evidence>
<reference evidence="1 3" key="2">
    <citation type="submission" date="2018-06" db="EMBL/GenBank/DDBJ databases">
        <title>Genomic Encyclopedia of Type Strains, Phase III (KMG-III): the genomes of soil and plant-associated and newly described type strains.</title>
        <authorList>
            <person name="Whitman W."/>
        </authorList>
    </citation>
    <scope>NUCLEOTIDE SEQUENCE [LARGE SCALE GENOMIC DNA]</scope>
    <source>
        <strain evidence="1 3">CGMCC 1.15366</strain>
    </source>
</reference>
<dbReference type="OrthoDB" id="5600394at2"/>
<dbReference type="InterPro" id="IPR014987">
    <property type="entry name" value="UPF_YfcL"/>
</dbReference>
<protein>
    <submittedName>
        <fullName evidence="1">YfcL protein</fullName>
    </submittedName>
</protein>
<gene>
    <name evidence="1" type="ORF">B0I24_107120</name>
    <name evidence="2" type="ORF">CWE07_08680</name>
</gene>
<sequence>MTDNTSQKTSLSELVDQLEPVFDEAVVDGSDDELFASGYLRGHFDLVAAQLMMQGETEATKLWPALAAAIEQASHELAPADQVHVQNLYLTLRRRAGLA</sequence>
<evidence type="ECO:0000313" key="4">
    <source>
        <dbReference type="Proteomes" id="UP000287865"/>
    </source>
</evidence>
<evidence type="ECO:0000313" key="2">
    <source>
        <dbReference type="EMBL" id="RUO24157.1"/>
    </source>
</evidence>
<evidence type="ECO:0000313" key="1">
    <source>
        <dbReference type="EMBL" id="RAJ96905.1"/>
    </source>
</evidence>
<reference evidence="2 4" key="1">
    <citation type="journal article" date="2018" name="Front. Microbiol.">
        <title>Genome-Based Analysis Reveals the Taxonomy and Diversity of the Family Idiomarinaceae.</title>
        <authorList>
            <person name="Liu Y."/>
            <person name="Lai Q."/>
            <person name="Shao Z."/>
        </authorList>
    </citation>
    <scope>NUCLEOTIDE SEQUENCE [LARGE SCALE GENOMIC DNA]</scope>
    <source>
        <strain evidence="2 4">CF12-14</strain>
    </source>
</reference>
<proteinExistence type="predicted"/>